<accession>A0A1I7SZ38</accession>
<dbReference type="CDD" id="cd00037">
    <property type="entry name" value="CLECT"/>
    <property type="match status" value="1"/>
</dbReference>
<feature type="chain" id="PRO_5009306845" evidence="2">
    <location>
        <begin position="21"/>
        <end position="122"/>
    </location>
</feature>
<organism evidence="3 4">
    <name type="scientific">Caenorhabditis tropicalis</name>
    <dbReference type="NCBI Taxonomy" id="1561998"/>
    <lineage>
        <taxon>Eukaryota</taxon>
        <taxon>Metazoa</taxon>
        <taxon>Ecdysozoa</taxon>
        <taxon>Nematoda</taxon>
        <taxon>Chromadorea</taxon>
        <taxon>Rhabditida</taxon>
        <taxon>Rhabditina</taxon>
        <taxon>Rhabditomorpha</taxon>
        <taxon>Rhabditoidea</taxon>
        <taxon>Rhabditidae</taxon>
        <taxon>Peloderinae</taxon>
        <taxon>Caenorhabditis</taxon>
    </lineage>
</organism>
<dbReference type="PANTHER" id="PTHR47517">
    <property type="entry name" value="C-TYPE LECTIN-RELATED"/>
    <property type="match status" value="1"/>
</dbReference>
<feature type="compositionally biased region" description="Gly residues" evidence="1">
    <location>
        <begin position="26"/>
        <end position="35"/>
    </location>
</feature>
<dbReference type="AlphaFoldDB" id="A0A1I7SZ38"/>
<proteinExistence type="predicted"/>
<keyword evidence="2" id="KW-0732">Signal</keyword>
<protein>
    <submittedName>
        <fullName evidence="4">C-type lectin domain-containing protein</fullName>
    </submittedName>
</protein>
<evidence type="ECO:0000256" key="2">
    <source>
        <dbReference type="SAM" id="SignalP"/>
    </source>
</evidence>
<feature type="region of interest" description="Disordered" evidence="1">
    <location>
        <begin position="26"/>
        <end position="65"/>
    </location>
</feature>
<dbReference type="STRING" id="1561998.A0A1I7SZ38"/>
<name>A0A1I7SZ38_9PELO</name>
<sequence>MISIMRLLLLSLLGITVASGIILSGRGFGGGGRGRGSSSYSYSSEEHHGGRPHRPPRPPRGPRDPICDTEWLMFRRPSGIWCVKIFYGPGTKYTADNLCQAQGAVLSSLQNANERMQIASEA</sequence>
<feature type="signal peptide" evidence="2">
    <location>
        <begin position="1"/>
        <end position="20"/>
    </location>
</feature>
<dbReference type="PANTHER" id="PTHR47517:SF2">
    <property type="entry name" value="C-TYPE LECTIN DOMAIN-CONTAINING PROTEIN"/>
    <property type="match status" value="1"/>
</dbReference>
<evidence type="ECO:0000313" key="4">
    <source>
        <dbReference type="WBParaSite" id="Csp11.Scaffold376.g896.t2"/>
    </source>
</evidence>
<dbReference type="InterPro" id="IPR016187">
    <property type="entry name" value="CTDL_fold"/>
</dbReference>
<dbReference type="WBParaSite" id="Csp11.Scaffold376.g896.t2">
    <property type="protein sequence ID" value="Csp11.Scaffold376.g896.t2"/>
    <property type="gene ID" value="Csp11.Scaffold376.g896"/>
</dbReference>
<evidence type="ECO:0000313" key="3">
    <source>
        <dbReference type="Proteomes" id="UP000095282"/>
    </source>
</evidence>
<dbReference type="Proteomes" id="UP000095282">
    <property type="component" value="Unplaced"/>
</dbReference>
<reference evidence="4" key="1">
    <citation type="submission" date="2016-11" db="UniProtKB">
        <authorList>
            <consortium name="WormBaseParasite"/>
        </authorList>
    </citation>
    <scope>IDENTIFICATION</scope>
</reference>
<dbReference type="SUPFAM" id="SSF56436">
    <property type="entry name" value="C-type lectin-like"/>
    <property type="match status" value="1"/>
</dbReference>
<keyword evidence="3" id="KW-1185">Reference proteome</keyword>
<evidence type="ECO:0000256" key="1">
    <source>
        <dbReference type="SAM" id="MobiDB-lite"/>
    </source>
</evidence>